<name>A0A382DW18_9ZZZZ</name>
<dbReference type="EMBL" id="UINC01041282">
    <property type="protein sequence ID" value="SVB42339.1"/>
    <property type="molecule type" value="Genomic_DNA"/>
</dbReference>
<protein>
    <recommendedName>
        <fullName evidence="2">TauD/TfdA-like domain-containing protein</fullName>
    </recommendedName>
</protein>
<dbReference type="PANTHER" id="PTHR10696">
    <property type="entry name" value="GAMMA-BUTYROBETAINE HYDROXYLASE-RELATED"/>
    <property type="match status" value="1"/>
</dbReference>
<proteinExistence type="predicted"/>
<evidence type="ECO:0000256" key="1">
    <source>
        <dbReference type="ARBA" id="ARBA00023002"/>
    </source>
</evidence>
<feature type="non-terminal residue" evidence="3">
    <location>
        <position position="1"/>
    </location>
</feature>
<gene>
    <name evidence="3" type="ORF">METZ01_LOCUS195193</name>
</gene>
<dbReference type="InterPro" id="IPR003819">
    <property type="entry name" value="TauD/TfdA-like"/>
</dbReference>
<accession>A0A382DW18</accession>
<feature type="domain" description="TauD/TfdA-like" evidence="2">
    <location>
        <begin position="1"/>
        <end position="259"/>
    </location>
</feature>
<organism evidence="3">
    <name type="scientific">marine metagenome</name>
    <dbReference type="NCBI Taxonomy" id="408172"/>
    <lineage>
        <taxon>unclassified sequences</taxon>
        <taxon>metagenomes</taxon>
        <taxon>ecological metagenomes</taxon>
    </lineage>
</organism>
<dbReference type="InterPro" id="IPR042098">
    <property type="entry name" value="TauD-like_sf"/>
</dbReference>
<keyword evidence="1" id="KW-0560">Oxidoreductase</keyword>
<evidence type="ECO:0000313" key="3">
    <source>
        <dbReference type="EMBL" id="SVB42339.1"/>
    </source>
</evidence>
<dbReference type="SUPFAM" id="SSF51197">
    <property type="entry name" value="Clavaminate synthase-like"/>
    <property type="match status" value="1"/>
</dbReference>
<dbReference type="InterPro" id="IPR050411">
    <property type="entry name" value="AlphaKG_dependent_hydroxylases"/>
</dbReference>
<dbReference type="GO" id="GO:0016491">
    <property type="term" value="F:oxidoreductase activity"/>
    <property type="evidence" value="ECO:0007669"/>
    <property type="project" value="UniProtKB-KW"/>
</dbReference>
<dbReference type="Gene3D" id="3.60.130.10">
    <property type="entry name" value="Clavaminate synthase-like"/>
    <property type="match status" value="1"/>
</dbReference>
<dbReference type="Pfam" id="PF02668">
    <property type="entry name" value="TauD"/>
    <property type="match status" value="1"/>
</dbReference>
<reference evidence="3" key="1">
    <citation type="submission" date="2018-05" db="EMBL/GenBank/DDBJ databases">
        <authorList>
            <person name="Lanie J.A."/>
            <person name="Ng W.-L."/>
            <person name="Kazmierczak K.M."/>
            <person name="Andrzejewski T.M."/>
            <person name="Davidsen T.M."/>
            <person name="Wayne K.J."/>
            <person name="Tettelin H."/>
            <person name="Glass J.I."/>
            <person name="Rusch D."/>
            <person name="Podicherti R."/>
            <person name="Tsui H.-C.T."/>
            <person name="Winkler M.E."/>
        </authorList>
    </citation>
    <scope>NUCLEOTIDE SEQUENCE</scope>
</reference>
<sequence>GLPITSPEDFDAIVRAFNFPNFSYADSLSNAYRINYTPRVFSANEAPSDITIFLHHEMAQTPIYPSKLFFFCQTAAAEGGATPICRSDVLWKRLCEQRPDFAEACRARGLKYSNVMPAEADKSSGMGRSWQSTFSVDTRKDAEARLAKLSYSWEWQPNGDLRVTTPVLPAVRDLGDGRASFFNQLIAAFNGWKDTRNDPARAITFGDGTPLDSGDVAAASAIADEVTFDIPWQAGDLALVDNYVAMHGRRNFKGTRRVLASLVADH</sequence>
<evidence type="ECO:0000259" key="2">
    <source>
        <dbReference type="Pfam" id="PF02668"/>
    </source>
</evidence>
<dbReference type="PANTHER" id="PTHR10696:SF21">
    <property type="entry name" value="TAUD_TFDA-LIKE DOMAIN-CONTAINING PROTEIN"/>
    <property type="match status" value="1"/>
</dbReference>
<dbReference type="AlphaFoldDB" id="A0A382DW18"/>